<protein>
    <submittedName>
        <fullName evidence="1">(2Fe-2S) ferredoxin domain-containing protein</fullName>
    </submittedName>
</protein>
<organism evidence="1 2">
    <name type="scientific">Imbroritus primus</name>
    <dbReference type="NCBI Taxonomy" id="3058603"/>
    <lineage>
        <taxon>Bacteria</taxon>
        <taxon>Pseudomonadati</taxon>
        <taxon>Pseudomonadota</taxon>
        <taxon>Betaproteobacteria</taxon>
        <taxon>Burkholderiales</taxon>
        <taxon>Burkholderiaceae</taxon>
        <taxon>Imbroritus</taxon>
    </lineage>
</organism>
<evidence type="ECO:0000313" key="2">
    <source>
        <dbReference type="Proteomes" id="UP000004277"/>
    </source>
</evidence>
<accession>A0ACD3SLV5</accession>
<sequence length="105" mass="12261">MSNYYAHHVFFCLNEREDGEQCCADFRAKEMQEYAKRRCKQLGINGEGRIRINKAGCLDRCELGPVLVVYPEAVWYTYVDQSDIDEIIDSHLINGKPVERLMIDR</sequence>
<reference evidence="1" key="1">
    <citation type="submission" date="2019-05" db="EMBL/GenBank/DDBJ databases">
        <title>Revised genome assembly of Burkholderiaceae (previously Ralstonia) sp. PBA.</title>
        <authorList>
            <person name="Gan H.M."/>
        </authorList>
    </citation>
    <scope>NUCLEOTIDE SEQUENCE</scope>
    <source>
        <strain evidence="1">PBA</strain>
    </source>
</reference>
<name>A0ACD3SLV5_9BURK</name>
<comment type="caution">
    <text evidence="1">The sequence shown here is derived from an EMBL/GenBank/DDBJ whole genome shotgun (WGS) entry which is preliminary data.</text>
</comment>
<evidence type="ECO:0000313" key="1">
    <source>
        <dbReference type="EMBL" id="TMS57160.1"/>
    </source>
</evidence>
<dbReference type="Proteomes" id="UP000004277">
    <property type="component" value="Unassembled WGS sequence"/>
</dbReference>
<gene>
    <name evidence="1" type="ORF">MW7_014485</name>
</gene>
<proteinExistence type="predicted"/>
<dbReference type="EMBL" id="AKCV02000025">
    <property type="protein sequence ID" value="TMS57160.1"/>
    <property type="molecule type" value="Genomic_DNA"/>
</dbReference>
<keyword evidence="2" id="KW-1185">Reference proteome</keyword>